<proteinExistence type="predicted"/>
<comment type="caution">
    <text evidence="1">The sequence shown here is derived from an EMBL/GenBank/DDBJ whole genome shotgun (WGS) entry which is preliminary data.</text>
</comment>
<gene>
    <name evidence="1" type="ORF">E8A74_26125</name>
</gene>
<dbReference type="Pfam" id="PF10758">
    <property type="entry name" value="DUF2586"/>
    <property type="match status" value="1"/>
</dbReference>
<evidence type="ECO:0000313" key="1">
    <source>
        <dbReference type="EMBL" id="TKD03443.1"/>
    </source>
</evidence>
<dbReference type="OrthoDB" id="5422934at2"/>
<name>A0A4U1J7V6_9BACT</name>
<dbReference type="Proteomes" id="UP000309215">
    <property type="component" value="Unassembled WGS sequence"/>
</dbReference>
<dbReference type="RefSeq" id="WP_136931795.1">
    <property type="nucleotide sequence ID" value="NZ_SSMQ01000029.1"/>
</dbReference>
<sequence length="682" mass="70165">MPSAEITFTEFGPAGEPASAARVVAKVGVCAAGSTNAVYAFDVPSPVAKALGEGPLTEATAQAVRVSKQRTLAVPIEASIPGVLGPITQSGPGPALLLSGAPTDTAAVRVRVTKSGAQGVGRFRVSISGTAAGAAVVPRFGTELVIPTRKAAEVTGTRDLSRLTYAKPAQIRGDKDLGASGLYGSGGLLDGKDIEAKINGTEVTCVIEAPKDAVALLAQLSNAFSASVFSLGAGARLVWVSKAIGKAATIELLGGSALGALGLVVGLKQGEAGDLDGAMLDLQEDTGEAQTVEFKDPPADPAAVVAALGKVKNVAASLVAPASKLRLASLTVGEGSALAILGGSALELLGLPKADVKGREADHTIPGVGVTIQFPAASFVKDTEYAFACYAPGFSVEAVIEALDKLVQVKADFRILHVAGELADAAETRALAEALDTKIAELEALKRPIVAIIGAPLGETDEALAEAFEGFASRRVCVCARGAWLRGGTLQGSFLRSQSWAAAYKAAAMRFSSDLGNHDDGPLKEVDALPVDEGLATVKLRAARLTVMDTSGGNVYFARGLTMADERSRYRDLNVTRVMIEAYLAAQPVLDNEINNDPPLHEDGTLETNTAGAIDRAVTNALASALMPDHASAVRARVIRTDNIFETNFLRATMTVVPRGQIYGVSAELGPGLLTDNEEEGG</sequence>
<organism evidence="1 2">
    <name type="scientific">Polyangium fumosum</name>
    <dbReference type="NCBI Taxonomy" id="889272"/>
    <lineage>
        <taxon>Bacteria</taxon>
        <taxon>Pseudomonadati</taxon>
        <taxon>Myxococcota</taxon>
        <taxon>Polyangia</taxon>
        <taxon>Polyangiales</taxon>
        <taxon>Polyangiaceae</taxon>
        <taxon>Polyangium</taxon>
    </lineage>
</organism>
<keyword evidence="2" id="KW-1185">Reference proteome</keyword>
<dbReference type="EMBL" id="SSMQ01000029">
    <property type="protein sequence ID" value="TKD03443.1"/>
    <property type="molecule type" value="Genomic_DNA"/>
</dbReference>
<reference evidence="1 2" key="1">
    <citation type="submission" date="2019-04" db="EMBL/GenBank/DDBJ databases">
        <authorList>
            <person name="Li Y."/>
            <person name="Wang J."/>
        </authorList>
    </citation>
    <scope>NUCLEOTIDE SEQUENCE [LARGE SCALE GENOMIC DNA]</scope>
    <source>
        <strain evidence="1 2">DSM 14668</strain>
    </source>
</reference>
<evidence type="ECO:0008006" key="3">
    <source>
        <dbReference type="Google" id="ProtNLM"/>
    </source>
</evidence>
<evidence type="ECO:0000313" key="2">
    <source>
        <dbReference type="Proteomes" id="UP000309215"/>
    </source>
</evidence>
<dbReference type="AlphaFoldDB" id="A0A4U1J7V6"/>
<accession>A0A4U1J7V6</accession>
<protein>
    <recommendedName>
        <fullName evidence="3">DUF2586 family protein</fullName>
    </recommendedName>
</protein>
<dbReference type="InterPro" id="IPR019694">
    <property type="entry name" value="Phage_HP1_Orf23"/>
</dbReference>